<organism evidence="1 2">
    <name type="scientific">Setaria italica</name>
    <name type="common">Foxtail millet</name>
    <name type="synonym">Panicum italicum</name>
    <dbReference type="NCBI Taxonomy" id="4555"/>
    <lineage>
        <taxon>Eukaryota</taxon>
        <taxon>Viridiplantae</taxon>
        <taxon>Streptophyta</taxon>
        <taxon>Embryophyta</taxon>
        <taxon>Tracheophyta</taxon>
        <taxon>Spermatophyta</taxon>
        <taxon>Magnoliopsida</taxon>
        <taxon>Liliopsida</taxon>
        <taxon>Poales</taxon>
        <taxon>Poaceae</taxon>
        <taxon>PACMAD clade</taxon>
        <taxon>Panicoideae</taxon>
        <taxon>Panicodae</taxon>
        <taxon>Paniceae</taxon>
        <taxon>Cenchrinae</taxon>
        <taxon>Setaria</taxon>
    </lineage>
</organism>
<dbReference type="AlphaFoldDB" id="K3Z312"/>
<reference evidence="2" key="1">
    <citation type="journal article" date="2012" name="Nat. Biotechnol.">
        <title>Reference genome sequence of the model plant Setaria.</title>
        <authorList>
            <person name="Bennetzen J.L."/>
            <person name="Schmutz J."/>
            <person name="Wang H."/>
            <person name="Percifield R."/>
            <person name="Hawkins J."/>
            <person name="Pontaroli A.C."/>
            <person name="Estep M."/>
            <person name="Feng L."/>
            <person name="Vaughn J.N."/>
            <person name="Grimwood J."/>
            <person name="Jenkins J."/>
            <person name="Barry K."/>
            <person name="Lindquist E."/>
            <person name="Hellsten U."/>
            <person name="Deshpande S."/>
            <person name="Wang X."/>
            <person name="Wu X."/>
            <person name="Mitros T."/>
            <person name="Triplett J."/>
            <person name="Yang X."/>
            <person name="Ye C.Y."/>
            <person name="Mauro-Herrera M."/>
            <person name="Wang L."/>
            <person name="Li P."/>
            <person name="Sharma M."/>
            <person name="Sharma R."/>
            <person name="Ronald P.C."/>
            <person name="Panaud O."/>
            <person name="Kellogg E.A."/>
            <person name="Brutnell T.P."/>
            <person name="Doust A.N."/>
            <person name="Tuskan G.A."/>
            <person name="Rokhsar D."/>
            <person name="Devos K.M."/>
        </authorList>
    </citation>
    <scope>NUCLEOTIDE SEQUENCE [LARGE SCALE GENOMIC DNA]</scope>
    <source>
        <strain evidence="2">cv. Yugu1</strain>
    </source>
</reference>
<evidence type="ECO:0000313" key="2">
    <source>
        <dbReference type="Proteomes" id="UP000004995"/>
    </source>
</evidence>
<sequence length="37" mass="4222">MHIERRRSARLRLAAAAVCFLRRICSWTVDLLLPLGG</sequence>
<dbReference type="Proteomes" id="UP000004995">
    <property type="component" value="Unassembled WGS sequence"/>
</dbReference>
<name>K3Z312_SETIT</name>
<dbReference type="Gramene" id="KQK85641">
    <property type="protein sequence ID" value="KQK85641"/>
    <property type="gene ID" value="SETIT_020930mg"/>
</dbReference>
<accession>K3Z312</accession>
<dbReference type="InParanoid" id="K3Z312"/>
<proteinExistence type="predicted"/>
<protein>
    <submittedName>
        <fullName evidence="1">Uncharacterized protein</fullName>
    </submittedName>
</protein>
<keyword evidence="2" id="KW-1185">Reference proteome</keyword>
<dbReference type="HOGENOM" id="CLU_3352027_0_0_1"/>
<evidence type="ECO:0000313" key="1">
    <source>
        <dbReference type="EnsemblPlants" id="KQK85641"/>
    </source>
</evidence>
<dbReference type="EnsemblPlants" id="KQK85641">
    <property type="protein sequence ID" value="KQK85641"/>
    <property type="gene ID" value="SETIT_020930mg"/>
</dbReference>
<reference evidence="1" key="2">
    <citation type="submission" date="2018-08" db="UniProtKB">
        <authorList>
            <consortium name="EnsemblPlants"/>
        </authorList>
    </citation>
    <scope>IDENTIFICATION</scope>
    <source>
        <strain evidence="1">Yugu1</strain>
    </source>
</reference>